<keyword evidence="2" id="KW-1185">Reference proteome</keyword>
<accession>A0A139W8I4</accession>
<name>A0A139W8I4_TRICA</name>
<dbReference type="eggNOG" id="KOG0017">
    <property type="taxonomic scope" value="Eukaryota"/>
</dbReference>
<evidence type="ECO:0000313" key="2">
    <source>
        <dbReference type="Proteomes" id="UP000007266"/>
    </source>
</evidence>
<dbReference type="Pfam" id="PF24664">
    <property type="entry name" value="Monjiviricetes_fusion"/>
    <property type="match status" value="1"/>
</dbReference>
<gene>
    <name evidence="1" type="primary">AUGUSTUS-3.0.2_31911</name>
    <name evidence="1" type="ORF">TcasGA2_TC031911</name>
</gene>
<dbReference type="InParanoid" id="A0A139W8I4"/>
<sequence>MKPDAVCGMRVWQTEHPKLLVTETEPELISRNWKQQVTTENIDLTAYINSKFLYMENH</sequence>
<reference evidence="1 2" key="2">
    <citation type="journal article" date="2010" name="Nucleic Acids Res.">
        <title>BeetleBase in 2010: revisions to provide comprehensive genomic information for Tribolium castaneum.</title>
        <authorList>
            <person name="Kim H.S."/>
            <person name="Murphy T."/>
            <person name="Xia J."/>
            <person name="Caragea D."/>
            <person name="Park Y."/>
            <person name="Beeman R.W."/>
            <person name="Lorenzen M.D."/>
            <person name="Butcher S."/>
            <person name="Manak J.R."/>
            <person name="Brown S.J."/>
        </authorList>
    </citation>
    <scope>NUCLEOTIDE SEQUENCE [LARGE SCALE GENOMIC DNA]</scope>
    <source>
        <strain evidence="1 2">Georgia GA2</strain>
    </source>
</reference>
<proteinExistence type="predicted"/>
<dbReference type="AlphaFoldDB" id="A0A139W8I4"/>
<dbReference type="Proteomes" id="UP000007266">
    <property type="component" value="Unassembled WGS sequence"/>
</dbReference>
<reference evidence="1 2" key="1">
    <citation type="journal article" date="2008" name="Nature">
        <title>The genome of the model beetle and pest Tribolium castaneum.</title>
        <authorList>
            <consortium name="Tribolium Genome Sequencing Consortium"/>
            <person name="Richards S."/>
            <person name="Gibbs R.A."/>
            <person name="Weinstock G.M."/>
            <person name="Brown S.J."/>
            <person name="Denell R."/>
            <person name="Beeman R.W."/>
            <person name="Gibbs R."/>
            <person name="Beeman R.W."/>
            <person name="Brown S.J."/>
            <person name="Bucher G."/>
            <person name="Friedrich M."/>
            <person name="Grimmelikhuijzen C.J."/>
            <person name="Klingler M."/>
            <person name="Lorenzen M."/>
            <person name="Richards S."/>
            <person name="Roth S."/>
            <person name="Schroder R."/>
            <person name="Tautz D."/>
            <person name="Zdobnov E.M."/>
            <person name="Muzny D."/>
            <person name="Gibbs R.A."/>
            <person name="Weinstock G.M."/>
            <person name="Attaway T."/>
            <person name="Bell S."/>
            <person name="Buhay C.J."/>
            <person name="Chandrabose M.N."/>
            <person name="Chavez D."/>
            <person name="Clerk-Blankenburg K.P."/>
            <person name="Cree A."/>
            <person name="Dao M."/>
            <person name="Davis C."/>
            <person name="Chacko J."/>
            <person name="Dinh H."/>
            <person name="Dugan-Rocha S."/>
            <person name="Fowler G."/>
            <person name="Garner T.T."/>
            <person name="Garnes J."/>
            <person name="Gnirke A."/>
            <person name="Hawes A."/>
            <person name="Hernandez J."/>
            <person name="Hines S."/>
            <person name="Holder M."/>
            <person name="Hume J."/>
            <person name="Jhangiani S.N."/>
            <person name="Joshi V."/>
            <person name="Khan Z.M."/>
            <person name="Jackson L."/>
            <person name="Kovar C."/>
            <person name="Kowis A."/>
            <person name="Lee S."/>
            <person name="Lewis L.R."/>
            <person name="Margolis J."/>
            <person name="Morgan M."/>
            <person name="Nazareth L.V."/>
            <person name="Nguyen N."/>
            <person name="Okwuonu G."/>
            <person name="Parker D."/>
            <person name="Richards S."/>
            <person name="Ruiz S.J."/>
            <person name="Santibanez J."/>
            <person name="Savard J."/>
            <person name="Scherer S.E."/>
            <person name="Schneider B."/>
            <person name="Sodergren E."/>
            <person name="Tautz D."/>
            <person name="Vattahil S."/>
            <person name="Villasana D."/>
            <person name="White C.S."/>
            <person name="Wright R."/>
            <person name="Park Y."/>
            <person name="Beeman R.W."/>
            <person name="Lord J."/>
            <person name="Oppert B."/>
            <person name="Lorenzen M."/>
            <person name="Brown S."/>
            <person name="Wang L."/>
            <person name="Savard J."/>
            <person name="Tautz D."/>
            <person name="Richards S."/>
            <person name="Weinstock G."/>
            <person name="Gibbs R.A."/>
            <person name="Liu Y."/>
            <person name="Worley K."/>
            <person name="Weinstock G."/>
            <person name="Elsik C.G."/>
            <person name="Reese J.T."/>
            <person name="Elhaik E."/>
            <person name="Landan G."/>
            <person name="Graur D."/>
            <person name="Arensburger P."/>
            <person name="Atkinson P."/>
            <person name="Beeman R.W."/>
            <person name="Beidler J."/>
            <person name="Brown S.J."/>
            <person name="Demuth J.P."/>
            <person name="Drury D.W."/>
            <person name="Du Y.Z."/>
            <person name="Fujiwara H."/>
            <person name="Lorenzen M."/>
            <person name="Maselli V."/>
            <person name="Osanai M."/>
            <person name="Park Y."/>
            <person name="Robertson H.M."/>
            <person name="Tu Z."/>
            <person name="Wang J.J."/>
            <person name="Wang S."/>
            <person name="Richards S."/>
            <person name="Song H."/>
            <person name="Zhang L."/>
            <person name="Sodergren E."/>
            <person name="Werner D."/>
            <person name="Stanke M."/>
            <person name="Morgenstern B."/>
            <person name="Solovyev V."/>
            <person name="Kosarev P."/>
            <person name="Brown G."/>
            <person name="Chen H.C."/>
            <person name="Ermolaeva O."/>
            <person name="Hlavina W."/>
            <person name="Kapustin Y."/>
            <person name="Kiryutin B."/>
            <person name="Kitts P."/>
            <person name="Maglott D."/>
            <person name="Pruitt K."/>
            <person name="Sapojnikov V."/>
            <person name="Souvorov A."/>
            <person name="Mackey A.J."/>
            <person name="Waterhouse R.M."/>
            <person name="Wyder S."/>
            <person name="Zdobnov E.M."/>
            <person name="Zdobnov E.M."/>
            <person name="Wyder S."/>
            <person name="Kriventseva E.V."/>
            <person name="Kadowaki T."/>
            <person name="Bork P."/>
            <person name="Aranda M."/>
            <person name="Bao R."/>
            <person name="Beermann A."/>
            <person name="Berns N."/>
            <person name="Bolognesi R."/>
            <person name="Bonneton F."/>
            <person name="Bopp D."/>
            <person name="Brown S.J."/>
            <person name="Bucher G."/>
            <person name="Butts T."/>
            <person name="Chaumot A."/>
            <person name="Denell R.E."/>
            <person name="Ferrier D.E."/>
            <person name="Friedrich M."/>
            <person name="Gordon C.M."/>
            <person name="Jindra M."/>
            <person name="Klingler M."/>
            <person name="Lan Q."/>
            <person name="Lattorff H.M."/>
            <person name="Laudet V."/>
            <person name="von Levetsow C."/>
            <person name="Liu Z."/>
            <person name="Lutz R."/>
            <person name="Lynch J.A."/>
            <person name="da Fonseca R.N."/>
            <person name="Posnien N."/>
            <person name="Reuter R."/>
            <person name="Roth S."/>
            <person name="Savard J."/>
            <person name="Schinko J.B."/>
            <person name="Schmitt C."/>
            <person name="Schoppmeier M."/>
            <person name="Schroder R."/>
            <person name="Shippy T.D."/>
            <person name="Simonnet F."/>
            <person name="Marques-Souza H."/>
            <person name="Tautz D."/>
            <person name="Tomoyasu Y."/>
            <person name="Trauner J."/>
            <person name="Van der Zee M."/>
            <person name="Vervoort M."/>
            <person name="Wittkopp N."/>
            <person name="Wimmer E.A."/>
            <person name="Yang X."/>
            <person name="Jones A.K."/>
            <person name="Sattelle D.B."/>
            <person name="Ebert P.R."/>
            <person name="Nelson D."/>
            <person name="Scott J.G."/>
            <person name="Beeman R.W."/>
            <person name="Muthukrishnan S."/>
            <person name="Kramer K.J."/>
            <person name="Arakane Y."/>
            <person name="Beeman R.W."/>
            <person name="Zhu Q."/>
            <person name="Hogenkamp D."/>
            <person name="Dixit R."/>
            <person name="Oppert B."/>
            <person name="Jiang H."/>
            <person name="Zou Z."/>
            <person name="Marshall J."/>
            <person name="Elpidina E."/>
            <person name="Vinokurov K."/>
            <person name="Oppert C."/>
            <person name="Zou Z."/>
            <person name="Evans J."/>
            <person name="Lu Z."/>
            <person name="Zhao P."/>
            <person name="Sumathipala N."/>
            <person name="Altincicek B."/>
            <person name="Vilcinskas A."/>
            <person name="Williams M."/>
            <person name="Hultmark D."/>
            <person name="Hetru C."/>
            <person name="Jiang H."/>
            <person name="Grimmelikhuijzen C.J."/>
            <person name="Hauser F."/>
            <person name="Cazzamali G."/>
            <person name="Williamson M."/>
            <person name="Park Y."/>
            <person name="Li B."/>
            <person name="Tanaka Y."/>
            <person name="Predel R."/>
            <person name="Neupert S."/>
            <person name="Schachtner J."/>
            <person name="Verleyen P."/>
            <person name="Raible F."/>
            <person name="Bork P."/>
            <person name="Friedrich M."/>
            <person name="Walden K.K."/>
            <person name="Robertson H.M."/>
            <person name="Angeli S."/>
            <person name="Foret S."/>
            <person name="Bucher G."/>
            <person name="Schuetz S."/>
            <person name="Maleszka R."/>
            <person name="Wimmer E.A."/>
            <person name="Beeman R.W."/>
            <person name="Lorenzen M."/>
            <person name="Tomoyasu Y."/>
            <person name="Miller S.C."/>
            <person name="Grossmann D."/>
            <person name="Bucher G."/>
        </authorList>
    </citation>
    <scope>NUCLEOTIDE SEQUENCE [LARGE SCALE GENOMIC DNA]</scope>
    <source>
        <strain evidence="1 2">Georgia GA2</strain>
    </source>
</reference>
<protein>
    <submittedName>
        <fullName evidence="1">Uncharacterized protein</fullName>
    </submittedName>
</protein>
<evidence type="ECO:0000313" key="1">
    <source>
        <dbReference type="EMBL" id="KXZ75587.1"/>
    </source>
</evidence>
<dbReference type="EMBL" id="KQ973294">
    <property type="protein sequence ID" value="KXZ75587.1"/>
    <property type="molecule type" value="Genomic_DNA"/>
</dbReference>
<organism evidence="1 2">
    <name type="scientific">Tribolium castaneum</name>
    <name type="common">Red flour beetle</name>
    <dbReference type="NCBI Taxonomy" id="7070"/>
    <lineage>
        <taxon>Eukaryota</taxon>
        <taxon>Metazoa</taxon>
        <taxon>Ecdysozoa</taxon>
        <taxon>Arthropoda</taxon>
        <taxon>Hexapoda</taxon>
        <taxon>Insecta</taxon>
        <taxon>Pterygota</taxon>
        <taxon>Neoptera</taxon>
        <taxon>Endopterygota</taxon>
        <taxon>Coleoptera</taxon>
        <taxon>Polyphaga</taxon>
        <taxon>Cucujiformia</taxon>
        <taxon>Tenebrionidae</taxon>
        <taxon>Tenebrionidae incertae sedis</taxon>
        <taxon>Tribolium</taxon>
    </lineage>
</organism>